<dbReference type="InterPro" id="IPR009057">
    <property type="entry name" value="Homeodomain-like_sf"/>
</dbReference>
<name>A0A401UCR1_9BACT</name>
<evidence type="ECO:0000256" key="1">
    <source>
        <dbReference type="ARBA" id="ARBA00023015"/>
    </source>
</evidence>
<evidence type="ECO:0000259" key="5">
    <source>
        <dbReference type="PROSITE" id="PS01124"/>
    </source>
</evidence>
<accession>A0A401UCR1</accession>
<sequence>MPLTLLFLVNGWRYPFFEDFHTTALLLTLLIFIETYFLWRYPEIIEDERVATPVADNLQEWIPKLNLFMLEVKPYKKADLTISDLAEMLETKPHILSRIINDAYKKNFRDFVNTYRVEEFIALANTKDYKHYTFLALAQEVGFNSKSTFNLAFKKVTDQNPRDFFKSHETQE</sequence>
<evidence type="ECO:0000313" key="7">
    <source>
        <dbReference type="Proteomes" id="UP000288227"/>
    </source>
</evidence>
<feature type="domain" description="HTH araC/xylS-type" evidence="5">
    <location>
        <begin position="48"/>
        <end position="167"/>
    </location>
</feature>
<keyword evidence="4" id="KW-1133">Transmembrane helix</keyword>
<reference evidence="6 7" key="1">
    <citation type="submission" date="2018-11" db="EMBL/GenBank/DDBJ databases">
        <title>Chryseotalea sanarue gen. nov., sp., nov., a member of the family Cytophagaceae, isolated from a brackish lake in Hamamatsu Japan.</title>
        <authorList>
            <person name="Maejima Y."/>
            <person name="Iino T."/>
            <person name="Muraguchi Y."/>
            <person name="Fukuda K."/>
            <person name="Ohkuma M."/>
            <person name="Moriuchi R."/>
            <person name="Dohra H."/>
            <person name="Kimbara K."/>
            <person name="Shintani M."/>
        </authorList>
    </citation>
    <scope>NUCLEOTIDE SEQUENCE [LARGE SCALE GENOMIC DNA]</scope>
    <source>
        <strain evidence="6 7">Ys</strain>
    </source>
</reference>
<dbReference type="GO" id="GO:0043565">
    <property type="term" value="F:sequence-specific DNA binding"/>
    <property type="evidence" value="ECO:0007669"/>
    <property type="project" value="InterPro"/>
</dbReference>
<keyword evidence="7" id="KW-1185">Reference proteome</keyword>
<proteinExistence type="predicted"/>
<evidence type="ECO:0000256" key="2">
    <source>
        <dbReference type="ARBA" id="ARBA00023125"/>
    </source>
</evidence>
<gene>
    <name evidence="6" type="ORF">SanaruYs_28980</name>
</gene>
<dbReference type="Pfam" id="PF12833">
    <property type="entry name" value="HTH_18"/>
    <property type="match status" value="1"/>
</dbReference>
<dbReference type="Gene3D" id="1.10.10.60">
    <property type="entry name" value="Homeodomain-like"/>
    <property type="match status" value="2"/>
</dbReference>
<keyword evidence="3" id="KW-0804">Transcription</keyword>
<keyword evidence="4" id="KW-0812">Transmembrane</keyword>
<dbReference type="GO" id="GO:0003700">
    <property type="term" value="F:DNA-binding transcription factor activity"/>
    <property type="evidence" value="ECO:0007669"/>
    <property type="project" value="InterPro"/>
</dbReference>
<dbReference type="PANTHER" id="PTHR43280">
    <property type="entry name" value="ARAC-FAMILY TRANSCRIPTIONAL REGULATOR"/>
    <property type="match status" value="1"/>
</dbReference>
<organism evidence="6 7">
    <name type="scientific">Chryseotalea sanaruensis</name>
    <dbReference type="NCBI Taxonomy" id="2482724"/>
    <lineage>
        <taxon>Bacteria</taxon>
        <taxon>Pseudomonadati</taxon>
        <taxon>Bacteroidota</taxon>
        <taxon>Cytophagia</taxon>
        <taxon>Cytophagales</taxon>
        <taxon>Chryseotaleaceae</taxon>
        <taxon>Chryseotalea</taxon>
    </lineage>
</organism>
<keyword evidence="1" id="KW-0805">Transcription regulation</keyword>
<dbReference type="PROSITE" id="PS01124">
    <property type="entry name" value="HTH_ARAC_FAMILY_2"/>
    <property type="match status" value="1"/>
</dbReference>
<evidence type="ECO:0000313" key="6">
    <source>
        <dbReference type="EMBL" id="GCC52660.1"/>
    </source>
</evidence>
<protein>
    <recommendedName>
        <fullName evidence="5">HTH araC/xylS-type domain-containing protein</fullName>
    </recommendedName>
</protein>
<dbReference type="SMART" id="SM00342">
    <property type="entry name" value="HTH_ARAC"/>
    <property type="match status" value="1"/>
</dbReference>
<evidence type="ECO:0000256" key="4">
    <source>
        <dbReference type="SAM" id="Phobius"/>
    </source>
</evidence>
<evidence type="ECO:0000256" key="3">
    <source>
        <dbReference type="ARBA" id="ARBA00023163"/>
    </source>
</evidence>
<dbReference type="Proteomes" id="UP000288227">
    <property type="component" value="Unassembled WGS sequence"/>
</dbReference>
<dbReference type="SUPFAM" id="SSF46689">
    <property type="entry name" value="Homeodomain-like"/>
    <property type="match status" value="1"/>
</dbReference>
<dbReference type="AlphaFoldDB" id="A0A401UCR1"/>
<dbReference type="PANTHER" id="PTHR43280:SF29">
    <property type="entry name" value="ARAC-FAMILY TRANSCRIPTIONAL REGULATOR"/>
    <property type="match status" value="1"/>
</dbReference>
<dbReference type="EMBL" id="BHXQ01000005">
    <property type="protein sequence ID" value="GCC52660.1"/>
    <property type="molecule type" value="Genomic_DNA"/>
</dbReference>
<dbReference type="InterPro" id="IPR018060">
    <property type="entry name" value="HTH_AraC"/>
</dbReference>
<keyword evidence="4" id="KW-0472">Membrane</keyword>
<comment type="caution">
    <text evidence="6">The sequence shown here is derived from an EMBL/GenBank/DDBJ whole genome shotgun (WGS) entry which is preliminary data.</text>
</comment>
<keyword evidence="2" id="KW-0238">DNA-binding</keyword>
<feature type="transmembrane region" description="Helical" evidence="4">
    <location>
        <begin position="20"/>
        <end position="39"/>
    </location>
</feature>